<keyword evidence="2" id="KW-1185">Reference proteome</keyword>
<dbReference type="KEGG" id="ams:AMIS_41750"/>
<proteinExistence type="predicted"/>
<dbReference type="RefSeq" id="WP_014444289.1">
    <property type="nucleotide sequence ID" value="NC_017093.1"/>
</dbReference>
<reference evidence="1 2" key="1">
    <citation type="submission" date="2012-02" db="EMBL/GenBank/DDBJ databases">
        <title>Complete genome sequence of Actinoplanes missouriensis 431 (= NBRC 102363).</title>
        <authorList>
            <person name="Ohnishi Y."/>
            <person name="Ishikawa J."/>
            <person name="Sekine M."/>
            <person name="Hosoyama A."/>
            <person name="Harada T."/>
            <person name="Narita H."/>
            <person name="Hata T."/>
            <person name="Konno Y."/>
            <person name="Tutikane K."/>
            <person name="Fujita N."/>
            <person name="Horinouchi S."/>
            <person name="Hayakawa M."/>
        </authorList>
    </citation>
    <scope>NUCLEOTIDE SEQUENCE [LARGE SCALE GENOMIC DNA]</scope>
    <source>
        <strain evidence="2">ATCC 14538 / DSM 43046 / CBS 188.64 / JCM 3121 / NBRC 102363 / NCIMB 12654 / NRRL B-3342 / UNCC 431</strain>
    </source>
</reference>
<dbReference type="PATRIC" id="fig|512565.3.peg.4157"/>
<dbReference type="Proteomes" id="UP000007882">
    <property type="component" value="Chromosome"/>
</dbReference>
<dbReference type="AlphaFoldDB" id="I0H8Q8"/>
<evidence type="ECO:0000313" key="2">
    <source>
        <dbReference type="Proteomes" id="UP000007882"/>
    </source>
</evidence>
<name>I0H8Q8_ACTM4</name>
<dbReference type="STRING" id="512565.AMIS_41750"/>
<sequence length="201" mass="22706">MGSDAPVTPTPRVAAYVQALLARYPDLTTEAGEDSPWSAGPLINEARGPLVYFPMVWSRCEETSEWAAHLAKEHGLNCYDPQWNQLRTPFRESWRFKLTSARGRPFQDPDADLIRRVLVRLSPDNCYAVLTRADDWYVRVGYGEQAGARAGWYALERRDGVLDQHFRTELTDVEEVVRAFVGFMEGAPPSPLRHRGGGLRA</sequence>
<evidence type="ECO:0000313" key="1">
    <source>
        <dbReference type="EMBL" id="BAL89395.1"/>
    </source>
</evidence>
<dbReference type="HOGENOM" id="CLU_1248414_0_0_11"/>
<dbReference type="eggNOG" id="ENOG5033721">
    <property type="taxonomic scope" value="Bacteria"/>
</dbReference>
<protein>
    <submittedName>
        <fullName evidence="1">Uncharacterized protein</fullName>
    </submittedName>
</protein>
<gene>
    <name evidence="1" type="ordered locus">AMIS_41750</name>
</gene>
<organism evidence="1 2">
    <name type="scientific">Actinoplanes missouriensis (strain ATCC 14538 / DSM 43046 / CBS 188.64 / JCM 3121 / NBRC 102363 / NCIMB 12654 / NRRL B-3342 / UNCC 431)</name>
    <dbReference type="NCBI Taxonomy" id="512565"/>
    <lineage>
        <taxon>Bacteria</taxon>
        <taxon>Bacillati</taxon>
        <taxon>Actinomycetota</taxon>
        <taxon>Actinomycetes</taxon>
        <taxon>Micromonosporales</taxon>
        <taxon>Micromonosporaceae</taxon>
        <taxon>Actinoplanes</taxon>
    </lineage>
</organism>
<dbReference type="EMBL" id="AP012319">
    <property type="protein sequence ID" value="BAL89395.1"/>
    <property type="molecule type" value="Genomic_DNA"/>
</dbReference>
<accession>I0H8Q8</accession>